<evidence type="ECO:0000313" key="1">
    <source>
        <dbReference type="EMBL" id="KAK7860476.1"/>
    </source>
</evidence>
<reference evidence="1" key="3">
    <citation type="submission" date="2023-07" db="EMBL/GenBank/DDBJ databases">
        <title>An improved reference 1 genome and first organelle genomes of Quercus suber.</title>
        <authorList>
            <consortium name="Genosuber Consortium"/>
            <person name="Usie A."/>
            <person name="Serra O."/>
            <person name="Barros P."/>
        </authorList>
    </citation>
    <scope>NUCLEOTIDE SEQUENCE</scope>
    <source>
        <strain evidence="1">HL8</strain>
        <tissue evidence="1">Leaves</tissue>
    </source>
</reference>
<protein>
    <submittedName>
        <fullName evidence="1">Uncharacterized protein</fullName>
    </submittedName>
</protein>
<dbReference type="AlphaFoldDB" id="A0AAW0MAL4"/>
<reference evidence="1" key="2">
    <citation type="journal article" date="2018" name="Sci. Data">
        <title>The draft genome sequence of cork oak.</title>
        <authorList>
            <person name="Ramos A.M."/>
            <person name="Usie A."/>
            <person name="Barbosa P."/>
            <person name="Barros P.M."/>
            <person name="Capote T."/>
            <person name="Chaves I."/>
            <person name="Simoes F."/>
            <person name="Abreu I."/>
            <person name="Carrasquinho I."/>
            <person name="Faro C."/>
            <person name="Guimaraes J.B."/>
            <person name="Mendonca D."/>
            <person name="Nobrega F."/>
            <person name="Rodrigues L."/>
            <person name="Saibo N.J.M."/>
            <person name="Varela M.C."/>
            <person name="Egas C."/>
            <person name="Matos J."/>
            <person name="Miguel C.M."/>
            <person name="Oliveira M.M."/>
            <person name="Ricardo C.P."/>
            <person name="Goncalves S."/>
        </authorList>
    </citation>
    <scope>NUCLEOTIDE SEQUENCE [LARGE SCALE GENOMIC DNA]</scope>
    <source>
        <strain evidence="1">HL8</strain>
    </source>
</reference>
<sequence length="174" mass="20045">MECFTCPYLQLLLATLNMPILFIKSPRHQAYVQHSEITVIPSTKQDEFGGKNNLEITELYTKQLEGIKLFSILFPAKALQCGFDSGQDLGINLRELHLLLLSSLNPDEISSKVIRPWWHHCVRKYIALLKLILPRDGIRPCFLASFIFPSQWSVSMNNMRNEGFLMIILELHMV</sequence>
<gene>
    <name evidence="1" type="ORF">CFP56_036662</name>
</gene>
<proteinExistence type="predicted"/>
<organism evidence="1">
    <name type="scientific">Quercus suber</name>
    <name type="common">Cork oak</name>
    <dbReference type="NCBI Taxonomy" id="58331"/>
    <lineage>
        <taxon>Eukaryota</taxon>
        <taxon>Viridiplantae</taxon>
        <taxon>Streptophyta</taxon>
        <taxon>Embryophyta</taxon>
        <taxon>Tracheophyta</taxon>
        <taxon>Spermatophyta</taxon>
        <taxon>Magnoliopsida</taxon>
        <taxon>eudicotyledons</taxon>
        <taxon>Gunneridae</taxon>
        <taxon>Pentapetalae</taxon>
        <taxon>rosids</taxon>
        <taxon>fabids</taxon>
        <taxon>Fagales</taxon>
        <taxon>Fagaceae</taxon>
        <taxon>Quercus</taxon>
    </lineage>
</organism>
<name>A0AAW0MAL4_QUESU</name>
<dbReference type="EMBL" id="PKMF04000006">
    <property type="protein sequence ID" value="KAK7860476.1"/>
    <property type="molecule type" value="Genomic_DNA"/>
</dbReference>
<accession>A0AAW0MAL4</accession>
<reference evidence="1" key="1">
    <citation type="submission" date="2017-12" db="EMBL/GenBank/DDBJ databases">
        <authorList>
            <person name="Barbosa P."/>
            <person name="Usie A."/>
            <person name="Ramos A.M."/>
        </authorList>
    </citation>
    <scope>NUCLEOTIDE SEQUENCE</scope>
    <source>
        <strain evidence="1">HL8</strain>
        <tissue evidence="1">Leaves</tissue>
    </source>
</reference>
<comment type="caution">
    <text evidence="1">The sequence shown here is derived from an EMBL/GenBank/DDBJ whole genome shotgun (WGS) entry which is preliminary data.</text>
</comment>